<evidence type="ECO:0000256" key="1">
    <source>
        <dbReference type="SAM" id="Phobius"/>
    </source>
</evidence>
<dbReference type="RefSeq" id="WP_204602430.1">
    <property type="nucleotide sequence ID" value="NZ_JBHSED010000065.1"/>
</dbReference>
<protein>
    <submittedName>
        <fullName evidence="3">Uncharacterized protein</fullName>
    </submittedName>
</protein>
<feature type="chain" id="PRO_5047028294" evidence="2">
    <location>
        <begin position="27"/>
        <end position="146"/>
    </location>
</feature>
<comment type="caution">
    <text evidence="3">The sequence shown here is derived from an EMBL/GenBank/DDBJ whole genome shotgun (WGS) entry which is preliminary data.</text>
</comment>
<dbReference type="EMBL" id="JBHSED010000065">
    <property type="protein sequence ID" value="MFC4306608.1"/>
    <property type="molecule type" value="Genomic_DNA"/>
</dbReference>
<feature type="signal peptide" evidence="2">
    <location>
        <begin position="1"/>
        <end position="26"/>
    </location>
</feature>
<dbReference type="Proteomes" id="UP001595755">
    <property type="component" value="Unassembled WGS sequence"/>
</dbReference>
<evidence type="ECO:0000313" key="3">
    <source>
        <dbReference type="EMBL" id="MFC4306608.1"/>
    </source>
</evidence>
<accession>A0ABV8SJ06</accession>
<sequence>MRFEKSLRLFSALCIACTFFIGSASASWAYMFVVNDGKIYVITEERVEPNQIGSSIGRVTKYSDSEGTYSGNFSNRYPKGTKYYEIIGVGINDAIAVKENEGVYVKASYSGEYAGGKKNGSDYLPYVFIVLLVLLAGYYMKKRFHR</sequence>
<keyword evidence="1" id="KW-0472">Membrane</keyword>
<keyword evidence="1" id="KW-1133">Transmembrane helix</keyword>
<evidence type="ECO:0000256" key="2">
    <source>
        <dbReference type="SAM" id="SignalP"/>
    </source>
</evidence>
<keyword evidence="2" id="KW-0732">Signal</keyword>
<keyword evidence="1" id="KW-0812">Transmembrane</keyword>
<name>A0ABV8SJ06_9BACL</name>
<gene>
    <name evidence="3" type="ORF">ACFO1S_24625</name>
</gene>
<proteinExistence type="predicted"/>
<reference evidence="4" key="1">
    <citation type="journal article" date="2019" name="Int. J. Syst. Evol. Microbiol.">
        <title>The Global Catalogue of Microorganisms (GCM) 10K type strain sequencing project: providing services to taxonomists for standard genome sequencing and annotation.</title>
        <authorList>
            <consortium name="The Broad Institute Genomics Platform"/>
            <consortium name="The Broad Institute Genome Sequencing Center for Infectious Disease"/>
            <person name="Wu L."/>
            <person name="Ma J."/>
        </authorList>
    </citation>
    <scope>NUCLEOTIDE SEQUENCE [LARGE SCALE GENOMIC DNA]</scope>
    <source>
        <strain evidence="4">CGMCC 4.1641</strain>
    </source>
</reference>
<feature type="transmembrane region" description="Helical" evidence="1">
    <location>
        <begin position="123"/>
        <end position="140"/>
    </location>
</feature>
<organism evidence="3 4">
    <name type="scientific">Cohnella boryungensis</name>
    <dbReference type="NCBI Taxonomy" id="768479"/>
    <lineage>
        <taxon>Bacteria</taxon>
        <taxon>Bacillati</taxon>
        <taxon>Bacillota</taxon>
        <taxon>Bacilli</taxon>
        <taxon>Bacillales</taxon>
        <taxon>Paenibacillaceae</taxon>
        <taxon>Cohnella</taxon>
    </lineage>
</organism>
<evidence type="ECO:0000313" key="4">
    <source>
        <dbReference type="Proteomes" id="UP001595755"/>
    </source>
</evidence>
<keyword evidence="4" id="KW-1185">Reference proteome</keyword>